<reference evidence="3" key="1">
    <citation type="journal article" date="2019" name="Int. J. Syst. Evol. Microbiol.">
        <title>The Global Catalogue of Microorganisms (GCM) 10K type strain sequencing project: providing services to taxonomists for standard genome sequencing and annotation.</title>
        <authorList>
            <consortium name="The Broad Institute Genomics Platform"/>
            <consortium name="The Broad Institute Genome Sequencing Center for Infectious Disease"/>
            <person name="Wu L."/>
            <person name="Ma J."/>
        </authorList>
    </citation>
    <scope>NUCLEOTIDE SEQUENCE [LARGE SCALE GENOMIC DNA]</scope>
    <source>
        <strain evidence="3">CGMCC 1.3240</strain>
    </source>
</reference>
<dbReference type="RefSeq" id="WP_379187835.1">
    <property type="nucleotide sequence ID" value="NZ_JBHSOW010000032.1"/>
</dbReference>
<dbReference type="EMBL" id="JBHSOW010000032">
    <property type="protein sequence ID" value="MFC5649328.1"/>
    <property type="molecule type" value="Genomic_DNA"/>
</dbReference>
<gene>
    <name evidence="2" type="ORF">ACFPYJ_09330</name>
</gene>
<evidence type="ECO:0000256" key="1">
    <source>
        <dbReference type="HAMAP-Rule" id="MF_01575"/>
    </source>
</evidence>
<protein>
    <recommendedName>
        <fullName evidence="1">UPF0398 protein ACFPYJ_09330</fullName>
    </recommendedName>
</protein>
<dbReference type="Proteomes" id="UP001596047">
    <property type="component" value="Unassembled WGS sequence"/>
</dbReference>
<dbReference type="SUPFAM" id="SSF102405">
    <property type="entry name" value="MCP/YpsA-like"/>
    <property type="match status" value="1"/>
</dbReference>
<comment type="caution">
    <text evidence="2">The sequence shown here is derived from an EMBL/GenBank/DDBJ whole genome shotgun (WGS) entry which is preliminary data.</text>
</comment>
<evidence type="ECO:0000313" key="3">
    <source>
        <dbReference type="Proteomes" id="UP001596047"/>
    </source>
</evidence>
<dbReference type="NCBIfam" id="NF010181">
    <property type="entry name" value="PRK13660.1"/>
    <property type="match status" value="1"/>
</dbReference>
<dbReference type="PANTHER" id="PTHR38440:SF1">
    <property type="entry name" value="UPF0398 PROTEIN SPR0331"/>
    <property type="match status" value="1"/>
</dbReference>
<proteinExistence type="inferred from homology"/>
<dbReference type="PIRSF" id="PIRSF021290">
    <property type="entry name" value="DUF1273"/>
    <property type="match status" value="1"/>
</dbReference>
<dbReference type="Pfam" id="PF06908">
    <property type="entry name" value="YpsA"/>
    <property type="match status" value="1"/>
</dbReference>
<evidence type="ECO:0000313" key="2">
    <source>
        <dbReference type="EMBL" id="MFC5649328.1"/>
    </source>
</evidence>
<dbReference type="HAMAP" id="MF_01575">
    <property type="entry name" value="UPF0398"/>
    <property type="match status" value="1"/>
</dbReference>
<sequence>MKRVLVTGYKATELGIFAMKHPGIDIIKKAIAKQLIRLAGEGLEWVIVSGQWGVEIWAAEVALELKQSYEGLKLAVITPFLEQEEKWSDPKKEIYERILSGADYVNSITNKKYDGPWQFKEKDRFLLQHTDGLILLYDEEQDGSPKYIKELALKHALRVQEYPIITITGGDLQSIADDEQQFQYDE</sequence>
<dbReference type="InterPro" id="IPR010697">
    <property type="entry name" value="YspA"/>
</dbReference>
<comment type="similarity">
    <text evidence="1">Belongs to the UPF0398 family.</text>
</comment>
<name>A0ABW0VV51_9BACL</name>
<accession>A0ABW0VV51</accession>
<dbReference type="Gene3D" id="3.40.50.450">
    <property type="match status" value="1"/>
</dbReference>
<keyword evidence="3" id="KW-1185">Reference proteome</keyword>
<organism evidence="2 3">
    <name type="scientific">Paenibacillus solisilvae</name>
    <dbReference type="NCBI Taxonomy" id="2486751"/>
    <lineage>
        <taxon>Bacteria</taxon>
        <taxon>Bacillati</taxon>
        <taxon>Bacillota</taxon>
        <taxon>Bacilli</taxon>
        <taxon>Bacillales</taxon>
        <taxon>Paenibacillaceae</taxon>
        <taxon>Paenibacillus</taxon>
    </lineage>
</organism>
<dbReference type="PANTHER" id="PTHR38440">
    <property type="entry name" value="UPF0398 PROTEIN YPSA"/>
    <property type="match status" value="1"/>
</dbReference>